<evidence type="ECO:0000256" key="6">
    <source>
        <dbReference type="ARBA" id="ARBA00022667"/>
    </source>
</evidence>
<evidence type="ECO:0000256" key="9">
    <source>
        <dbReference type="ARBA" id="ARBA00022821"/>
    </source>
</evidence>
<dbReference type="Gene3D" id="1.10.8.430">
    <property type="entry name" value="Helical domain of apoptotic protease-activating factors"/>
    <property type="match status" value="1"/>
</dbReference>
<dbReference type="Proteomes" id="UP001161247">
    <property type="component" value="Chromosome 3"/>
</dbReference>
<dbReference type="GO" id="GO:0005737">
    <property type="term" value="C:cytoplasm"/>
    <property type="evidence" value="ECO:0007669"/>
    <property type="project" value="UniProtKB-SubCell"/>
</dbReference>
<dbReference type="PRINTS" id="PR00364">
    <property type="entry name" value="DISEASERSIST"/>
</dbReference>
<dbReference type="InterPro" id="IPR042197">
    <property type="entry name" value="Apaf_helical"/>
</dbReference>
<dbReference type="Pfam" id="PF23559">
    <property type="entry name" value="WHD_DRP"/>
    <property type="match status" value="1"/>
</dbReference>
<keyword evidence="10" id="KW-0067">ATP-binding</keyword>
<dbReference type="GO" id="GO:0051607">
    <property type="term" value="P:defense response to virus"/>
    <property type="evidence" value="ECO:0007669"/>
    <property type="project" value="UniProtKB-ARBA"/>
</dbReference>
<evidence type="ECO:0000256" key="5">
    <source>
        <dbReference type="ARBA" id="ARBA00022614"/>
    </source>
</evidence>
<dbReference type="Gene3D" id="3.80.10.10">
    <property type="entry name" value="Ribonuclease Inhibitor"/>
    <property type="match status" value="1"/>
</dbReference>
<reference evidence="13" key="1">
    <citation type="submission" date="2023-03" db="EMBL/GenBank/DDBJ databases">
        <authorList>
            <person name="Julca I."/>
        </authorList>
    </citation>
    <scope>NUCLEOTIDE SEQUENCE</scope>
</reference>
<keyword evidence="6" id="KW-0381">Hypersensitive response</keyword>
<feature type="domain" description="NB-ARC" evidence="11">
    <location>
        <begin position="517"/>
        <end position="682"/>
    </location>
</feature>
<name>A0AAV1CWB2_OLDCO</name>
<keyword evidence="4" id="KW-0963">Cytoplasm</keyword>
<proteinExistence type="inferred from homology"/>
<evidence type="ECO:0000256" key="1">
    <source>
        <dbReference type="ARBA" id="ARBA00002074"/>
    </source>
</evidence>
<dbReference type="PANTHER" id="PTHR23155">
    <property type="entry name" value="DISEASE RESISTANCE PROTEIN RP"/>
    <property type="match status" value="1"/>
</dbReference>
<evidence type="ECO:0000256" key="4">
    <source>
        <dbReference type="ARBA" id="ARBA00022490"/>
    </source>
</evidence>
<dbReference type="Pfam" id="PF00931">
    <property type="entry name" value="NB-ARC"/>
    <property type="match status" value="1"/>
</dbReference>
<dbReference type="InterPro" id="IPR044974">
    <property type="entry name" value="Disease_R_plants"/>
</dbReference>
<dbReference type="AlphaFoldDB" id="A0AAV1CWB2"/>
<dbReference type="InterPro" id="IPR027417">
    <property type="entry name" value="P-loop_NTPase"/>
</dbReference>
<evidence type="ECO:0000256" key="7">
    <source>
        <dbReference type="ARBA" id="ARBA00022737"/>
    </source>
</evidence>
<dbReference type="GO" id="GO:0005524">
    <property type="term" value="F:ATP binding"/>
    <property type="evidence" value="ECO:0007669"/>
    <property type="project" value="UniProtKB-KW"/>
</dbReference>
<dbReference type="FunFam" id="1.10.10.10:FF:000322">
    <property type="entry name" value="Probable disease resistance protein At1g63360"/>
    <property type="match status" value="1"/>
</dbReference>
<protein>
    <submittedName>
        <fullName evidence="13">OLC1v1036821C1</fullName>
    </submittedName>
</protein>
<dbReference type="FunFam" id="3.40.50.300:FF:001091">
    <property type="entry name" value="Probable disease resistance protein At1g61300"/>
    <property type="match status" value="1"/>
</dbReference>
<keyword evidence="14" id="KW-1185">Reference proteome</keyword>
<accession>A0AAV1CWB2</accession>
<dbReference type="InterPro" id="IPR032675">
    <property type="entry name" value="LRR_dom_sf"/>
</dbReference>
<dbReference type="PANTHER" id="PTHR23155:SF1152">
    <property type="entry name" value="AAA+ ATPASE DOMAIN-CONTAINING PROTEIN"/>
    <property type="match status" value="1"/>
</dbReference>
<dbReference type="Gene3D" id="1.10.10.10">
    <property type="entry name" value="Winged helix-like DNA-binding domain superfamily/Winged helix DNA-binding domain"/>
    <property type="match status" value="1"/>
</dbReference>
<organism evidence="13 14">
    <name type="scientific">Oldenlandia corymbosa var. corymbosa</name>
    <dbReference type="NCBI Taxonomy" id="529605"/>
    <lineage>
        <taxon>Eukaryota</taxon>
        <taxon>Viridiplantae</taxon>
        <taxon>Streptophyta</taxon>
        <taxon>Embryophyta</taxon>
        <taxon>Tracheophyta</taxon>
        <taxon>Spermatophyta</taxon>
        <taxon>Magnoliopsida</taxon>
        <taxon>eudicotyledons</taxon>
        <taxon>Gunneridae</taxon>
        <taxon>Pentapetalae</taxon>
        <taxon>asterids</taxon>
        <taxon>lamiids</taxon>
        <taxon>Gentianales</taxon>
        <taxon>Rubiaceae</taxon>
        <taxon>Rubioideae</taxon>
        <taxon>Spermacoceae</taxon>
        <taxon>Hedyotis-Oldenlandia complex</taxon>
        <taxon>Oldenlandia</taxon>
    </lineage>
</organism>
<evidence type="ECO:0000313" key="14">
    <source>
        <dbReference type="Proteomes" id="UP001161247"/>
    </source>
</evidence>
<evidence type="ECO:0000259" key="12">
    <source>
        <dbReference type="Pfam" id="PF23559"/>
    </source>
</evidence>
<keyword evidence="8" id="KW-0547">Nucleotide-binding</keyword>
<dbReference type="GO" id="GO:0009626">
    <property type="term" value="P:plant-type hypersensitive response"/>
    <property type="evidence" value="ECO:0007669"/>
    <property type="project" value="UniProtKB-KW"/>
</dbReference>
<sequence>MAQAAGNTDGADPVVEEMGRLEIQSGFPQVLLRLELRFLMRYLGCLFRCREAEEDVNLNNALESFRDILEEDGFYLEFIPQEEMDTVFSCLSNRFEQLEPKLRKICFTLLDSFESMCSSSNEILRVMDALIEHFLDLDNLKPDVILSFNNKSLIHSKKLIFLRNLVDVSEKTCFDRETLLKFLDYVKKDWVQSSARLSLWCLINGKNEPTLSQGFEAAEPEILLDQQKKFMFGNPEVAKMIIRLLTASKPSKSDTVQTSEVVVGFVAFLLEGLAAGPLKDCVEILKGDLIFMITFWVDQNAADRRRWLRVKVVLNEVISLILSLYMDELEVVDISSLQVKIEKLKLEIRELLYVPFFKSLDLNFPMANAMGYIDFFQENLKEMVNNIAFGKDQVLIIQVKLISFKPFLKCIMDLQNAREDLRYLWRRIVNLVFLAEHVISSCLVKNHPIWYDMLRLSDVIQEIKLIEVDVKRYGDYQMYDNRLATSCEAISSSHAPTSEVNTSSLEDDIMDLKDESMAIIEKLIWGTKGLHIVAVVGMPGLGKTTIAKRVYNDPSIVHHFRKLAWCCVSQVYKRRELYLDILTDVTGADARQSYSGSSEDDLAEKLWKCLRQQKYLIVLDDVWNIDAWERIKQSFPDDNVGSRILITSRIQNLMAQGKVINCSVHPLRFLSDEESWGIMKGKLLRFHSSPLDDELSEIAKNIAKHCRGLPLSVVLVAGVLVGKRKEFWKQIECSTSSRVVSEMCMDVLELSYKHLPDYLKPCFLYFGAFQEDTVVRAGKLMTLWIAEGLIPRNDRKISLYRVAEKYLSDLISRSLVFGDARSTSGEIKTCRVHDLLHDLCLAKTQEDNFLHWVHYRDLVSSQSSSNSKKYENCYRMCIDAEWEEFVNAVPASPFVHSLLAARQEPIHVTCPSIIFNRFKLLNVLDLECISIDCPFPEEVTLIVHLRYLAIHLYAAKIPPSIANLWNLEVFILRLDWSRGFSLPSTFWRMKSLRHVSFPLWRLTYGLENYEYGRLDNLEILAAPFLQLGNETDELLRKLPRLRKLKCYFPFISESDSRMLAEMSHLTHLQSLNVLGCGIAPKGEKWCQFIAFDLPCSLRKLSLKECKLPWSGISKIGELPNLEVLKLRTGAFSGTSWHAEDGKFSKLKYLELHGLDIEEWSVEDDPFPCLEQLIVKCCGFLCEIPSDLGNIINLKKILIHECDRASNSAREIFEEQRENGNDFLEVVVDDEYLKQQSE</sequence>
<evidence type="ECO:0000256" key="8">
    <source>
        <dbReference type="ARBA" id="ARBA00022741"/>
    </source>
</evidence>
<dbReference type="InterPro" id="IPR058922">
    <property type="entry name" value="WHD_DRP"/>
</dbReference>
<dbReference type="SUPFAM" id="SSF52058">
    <property type="entry name" value="L domain-like"/>
    <property type="match status" value="1"/>
</dbReference>
<keyword evidence="5" id="KW-0433">Leucine-rich repeat</keyword>
<dbReference type="InterPro" id="IPR002182">
    <property type="entry name" value="NB-ARC"/>
</dbReference>
<dbReference type="Gene3D" id="3.40.50.300">
    <property type="entry name" value="P-loop containing nucleotide triphosphate hydrolases"/>
    <property type="match status" value="1"/>
</dbReference>
<dbReference type="EMBL" id="OX459120">
    <property type="protein sequence ID" value="CAI9099925.1"/>
    <property type="molecule type" value="Genomic_DNA"/>
</dbReference>
<keyword evidence="9" id="KW-0611">Plant defense</keyword>
<comment type="subcellular location">
    <subcellularLocation>
        <location evidence="2">Cytoplasm</location>
    </subcellularLocation>
</comment>
<dbReference type="SUPFAM" id="SSF52540">
    <property type="entry name" value="P-loop containing nucleoside triphosphate hydrolases"/>
    <property type="match status" value="1"/>
</dbReference>
<feature type="domain" description="Disease resistance protein winged helix" evidence="12">
    <location>
        <begin position="769"/>
        <end position="840"/>
    </location>
</feature>
<gene>
    <name evidence="13" type="ORF">OLC1_LOCUS9855</name>
</gene>
<evidence type="ECO:0000259" key="11">
    <source>
        <dbReference type="Pfam" id="PF00931"/>
    </source>
</evidence>
<comment type="similarity">
    <text evidence="3">Belongs to the disease resistance NB-LRR family.</text>
</comment>
<dbReference type="GO" id="GO:0043531">
    <property type="term" value="F:ADP binding"/>
    <property type="evidence" value="ECO:0007669"/>
    <property type="project" value="InterPro"/>
</dbReference>
<dbReference type="InterPro" id="IPR036388">
    <property type="entry name" value="WH-like_DNA-bd_sf"/>
</dbReference>
<keyword evidence="7" id="KW-0677">Repeat</keyword>
<evidence type="ECO:0000313" key="13">
    <source>
        <dbReference type="EMBL" id="CAI9099925.1"/>
    </source>
</evidence>
<evidence type="ECO:0000256" key="10">
    <source>
        <dbReference type="ARBA" id="ARBA00022840"/>
    </source>
</evidence>
<comment type="function">
    <text evidence="1">Confers resistance to late blight (Phytophthora infestans) races carrying the avirulence gene Avr1. Resistance proteins guard the plant against pathogens that contain an appropriate avirulence protein via an indirect interaction with this avirulence protein. That triggers a defense system including the hypersensitive response, which restricts the pathogen growth.</text>
</comment>
<evidence type="ECO:0000256" key="3">
    <source>
        <dbReference type="ARBA" id="ARBA00008894"/>
    </source>
</evidence>
<evidence type="ECO:0000256" key="2">
    <source>
        <dbReference type="ARBA" id="ARBA00004496"/>
    </source>
</evidence>